<evidence type="ECO:0000313" key="9">
    <source>
        <dbReference type="EMBL" id="CDZ94324.1"/>
    </source>
</evidence>
<dbReference type="Proteomes" id="UP000053902">
    <property type="component" value="Unassembled WGS sequence"/>
</dbReference>
<dbReference type="EMBL" id="CCSF01000001">
    <property type="protein sequence ID" value="CDZ94324.1"/>
    <property type="molecule type" value="Genomic_DNA"/>
</dbReference>
<dbReference type="PIRSF" id="PIRSF029598">
    <property type="entry name" value="PsiE"/>
    <property type="match status" value="1"/>
</dbReference>
<keyword evidence="10" id="KW-1185">Reference proteome</keyword>
<protein>
    <recommendedName>
        <fullName evidence="3">Protein PsiE</fullName>
    </recommendedName>
</protein>
<feature type="transmembrane region" description="Helical" evidence="8">
    <location>
        <begin position="62"/>
        <end position="79"/>
    </location>
</feature>
<dbReference type="RefSeq" id="WP_037023523.1">
    <property type="nucleotide sequence ID" value="NZ_CCSF01000001.1"/>
</dbReference>
<evidence type="ECO:0000256" key="6">
    <source>
        <dbReference type="ARBA" id="ARBA00022989"/>
    </source>
</evidence>
<dbReference type="OrthoDB" id="9792470at2"/>
<keyword evidence="7 8" id="KW-0472">Membrane</keyword>
<evidence type="ECO:0000256" key="8">
    <source>
        <dbReference type="SAM" id="Phobius"/>
    </source>
</evidence>
<dbReference type="PANTHER" id="PTHR37819">
    <property type="entry name" value="PROTEIN PSIE"/>
    <property type="match status" value="1"/>
</dbReference>
<comment type="subcellular location">
    <subcellularLocation>
        <location evidence="1">Cell inner membrane</location>
        <topology evidence="1">Multi-pass membrane protein</topology>
    </subcellularLocation>
</comment>
<dbReference type="InterPro" id="IPR020948">
    <property type="entry name" value="P_starv_induced_PsiE-like"/>
</dbReference>
<sequence>MLLRRAEAMRLKVHTAAESLGNLFVETFHYLSLFAIGAITAWAGLVAFLGMVEKGNVTVDDILLLFIYLELGAMVGIYFKTNHMPVRFLIYVAITALTRLLISDVSHHHRPDMGVVYISGAILLLAVAILVVRYASSRFPAVSAESRHRLPRDNEAETLE</sequence>
<keyword evidence="5 8" id="KW-0812">Transmembrane</keyword>
<dbReference type="GO" id="GO:0005886">
    <property type="term" value="C:plasma membrane"/>
    <property type="evidence" value="ECO:0007669"/>
    <property type="project" value="UniProtKB-SubCell"/>
</dbReference>
<proteinExistence type="inferred from homology"/>
<evidence type="ECO:0000256" key="1">
    <source>
        <dbReference type="ARBA" id="ARBA00004429"/>
    </source>
</evidence>
<dbReference type="InterPro" id="IPR009315">
    <property type="entry name" value="P_starv_induced_PsiE"/>
</dbReference>
<feature type="transmembrane region" description="Helical" evidence="8">
    <location>
        <begin position="85"/>
        <end position="102"/>
    </location>
</feature>
<reference evidence="9 10" key="1">
    <citation type="submission" date="2014-07" db="EMBL/GenBank/DDBJ databases">
        <authorList>
            <person name="Urmite Genomes Urmite Genomes"/>
        </authorList>
    </citation>
    <scope>NUCLEOTIDE SEQUENCE [LARGE SCALE GENOMIC DNA]</scope>
    <source>
        <strain evidence="9 10">20_BN</strain>
    </source>
</reference>
<keyword evidence="6 8" id="KW-1133">Transmembrane helix</keyword>
<evidence type="ECO:0000256" key="7">
    <source>
        <dbReference type="ARBA" id="ARBA00023136"/>
    </source>
</evidence>
<evidence type="ECO:0000256" key="2">
    <source>
        <dbReference type="ARBA" id="ARBA00005632"/>
    </source>
</evidence>
<organism evidence="9 10">
    <name type="scientific">Pseudomonas saudiphocaensis</name>
    <dbReference type="NCBI Taxonomy" id="1499686"/>
    <lineage>
        <taxon>Bacteria</taxon>
        <taxon>Pseudomonadati</taxon>
        <taxon>Pseudomonadota</taxon>
        <taxon>Gammaproteobacteria</taxon>
        <taxon>Pseudomonadales</taxon>
        <taxon>Pseudomonadaceae</taxon>
        <taxon>Pseudomonas</taxon>
    </lineage>
</organism>
<evidence type="ECO:0000256" key="4">
    <source>
        <dbReference type="ARBA" id="ARBA00022475"/>
    </source>
</evidence>
<dbReference type="eggNOG" id="COG3223">
    <property type="taxonomic scope" value="Bacteria"/>
</dbReference>
<dbReference type="PANTHER" id="PTHR37819:SF1">
    <property type="entry name" value="PROTEIN PSIE"/>
    <property type="match status" value="1"/>
</dbReference>
<name>A0A078LT15_9PSED</name>
<feature type="transmembrane region" description="Helical" evidence="8">
    <location>
        <begin position="114"/>
        <end position="135"/>
    </location>
</feature>
<evidence type="ECO:0000313" key="10">
    <source>
        <dbReference type="Proteomes" id="UP000053902"/>
    </source>
</evidence>
<dbReference type="HOGENOM" id="CLU_120472_0_1_6"/>
<dbReference type="Pfam" id="PF06146">
    <property type="entry name" value="PsiE"/>
    <property type="match status" value="1"/>
</dbReference>
<evidence type="ECO:0000256" key="5">
    <source>
        <dbReference type="ARBA" id="ARBA00022692"/>
    </source>
</evidence>
<accession>A0A078LT15</accession>
<dbReference type="GO" id="GO:0016036">
    <property type="term" value="P:cellular response to phosphate starvation"/>
    <property type="evidence" value="ECO:0007669"/>
    <property type="project" value="InterPro"/>
</dbReference>
<dbReference type="STRING" id="1499686.BN1079_01640"/>
<gene>
    <name evidence="9" type="ORF">BN1079_01640</name>
</gene>
<evidence type="ECO:0000256" key="3">
    <source>
        <dbReference type="ARBA" id="ARBA00021903"/>
    </source>
</evidence>
<dbReference type="AlphaFoldDB" id="A0A078LT15"/>
<feature type="transmembrane region" description="Helical" evidence="8">
    <location>
        <begin position="28"/>
        <end position="50"/>
    </location>
</feature>
<comment type="similarity">
    <text evidence="2">Belongs to the PsiE family.</text>
</comment>
<keyword evidence="4" id="KW-1003">Cell membrane</keyword>